<feature type="chain" id="PRO_5015039192" evidence="1">
    <location>
        <begin position="19"/>
        <end position="128"/>
    </location>
</feature>
<gene>
    <name evidence="2" type="ORF">THAR02_08863</name>
</gene>
<evidence type="ECO:0000256" key="1">
    <source>
        <dbReference type="SAM" id="SignalP"/>
    </source>
</evidence>
<feature type="signal peptide" evidence="1">
    <location>
        <begin position="1"/>
        <end position="18"/>
    </location>
</feature>
<comment type="caution">
    <text evidence="2">The sequence shown here is derived from an EMBL/GenBank/DDBJ whole genome shotgun (WGS) entry which is preliminary data.</text>
</comment>
<dbReference type="EMBL" id="JOKZ01000362">
    <property type="protein sequence ID" value="KKO99038.1"/>
    <property type="molecule type" value="Genomic_DNA"/>
</dbReference>
<organism evidence="2 3">
    <name type="scientific">Trichoderma harzianum</name>
    <name type="common">Hypocrea lixii</name>
    <dbReference type="NCBI Taxonomy" id="5544"/>
    <lineage>
        <taxon>Eukaryota</taxon>
        <taxon>Fungi</taxon>
        <taxon>Dikarya</taxon>
        <taxon>Ascomycota</taxon>
        <taxon>Pezizomycotina</taxon>
        <taxon>Sordariomycetes</taxon>
        <taxon>Hypocreomycetidae</taxon>
        <taxon>Hypocreales</taxon>
        <taxon>Hypocreaceae</taxon>
        <taxon>Trichoderma</taxon>
    </lineage>
</organism>
<dbReference type="OrthoDB" id="3497702at2759"/>
<dbReference type="OMA" id="FANNWSG"/>
<dbReference type="AlphaFoldDB" id="A0A0G0A176"/>
<dbReference type="Proteomes" id="UP000034112">
    <property type="component" value="Unassembled WGS sequence"/>
</dbReference>
<keyword evidence="1" id="KW-0732">Signal</keyword>
<accession>A0A0G0A176</accession>
<name>A0A0G0A176_TRIHA</name>
<sequence>MQSAIAFTVSLLALVASAAPTTRTVGTVQVQFANDVTGANGNARIPLDGSNINLGEAYGNTNLEKDGTLFVTSLQFTADFQNVQCVVLKDFQTRVAFIADPHQDFQTFSQKPLDWQNNFTIACNVASS</sequence>
<evidence type="ECO:0000313" key="3">
    <source>
        <dbReference type="Proteomes" id="UP000034112"/>
    </source>
</evidence>
<protein>
    <submittedName>
        <fullName evidence="2">Uncharacterized protein</fullName>
    </submittedName>
</protein>
<evidence type="ECO:0000313" key="2">
    <source>
        <dbReference type="EMBL" id="KKO99038.1"/>
    </source>
</evidence>
<reference evidence="2" key="1">
    <citation type="submission" date="2014-06" db="EMBL/GenBank/DDBJ databases">
        <title>The genome sequence of Trichoderma harzianum T6776.</title>
        <authorList>
            <person name="Baroncelli R."/>
            <person name="Vannacci G."/>
        </authorList>
    </citation>
    <scope>NUCLEOTIDE SEQUENCE [LARGE SCALE GENOMIC DNA]</scope>
    <source>
        <strain evidence="2">T6776</strain>
    </source>
</reference>
<proteinExistence type="predicted"/>